<name>A0A512II36_9MICC</name>
<comment type="caution">
    <text evidence="1">The sequence shown here is derived from an EMBL/GenBank/DDBJ whole genome shotgun (WGS) entry which is preliminary data.</text>
</comment>
<dbReference type="SUPFAM" id="SSF63817">
    <property type="entry name" value="Sortase"/>
    <property type="match status" value="1"/>
</dbReference>
<dbReference type="CDD" id="cd05829">
    <property type="entry name" value="Sortase_F"/>
    <property type="match status" value="1"/>
</dbReference>
<gene>
    <name evidence="1" type="ORF">KTU01_34500</name>
</gene>
<evidence type="ECO:0008006" key="3">
    <source>
        <dbReference type="Google" id="ProtNLM"/>
    </source>
</evidence>
<reference evidence="1 2" key="1">
    <citation type="submission" date="2019-07" db="EMBL/GenBank/DDBJ databases">
        <title>Whole genome shotgun sequence of Kocuria turfanensis NBRC 107627.</title>
        <authorList>
            <person name="Hosoyama A."/>
            <person name="Uohara A."/>
            <person name="Ohji S."/>
            <person name="Ichikawa N."/>
        </authorList>
    </citation>
    <scope>NUCLEOTIDE SEQUENCE [LARGE SCALE GENOMIC DNA]</scope>
    <source>
        <strain evidence="1 2">NBRC 107627</strain>
    </source>
</reference>
<proteinExistence type="predicted"/>
<organism evidence="1 2">
    <name type="scientific">Kocuria turfanensis</name>
    <dbReference type="NCBI Taxonomy" id="388357"/>
    <lineage>
        <taxon>Bacteria</taxon>
        <taxon>Bacillati</taxon>
        <taxon>Actinomycetota</taxon>
        <taxon>Actinomycetes</taxon>
        <taxon>Micrococcales</taxon>
        <taxon>Micrococcaceae</taxon>
        <taxon>Kocuria</taxon>
    </lineage>
</organism>
<dbReference type="InterPro" id="IPR042001">
    <property type="entry name" value="Sortase_F"/>
</dbReference>
<accession>A0A512II36</accession>
<keyword evidence="2" id="KW-1185">Reference proteome</keyword>
<evidence type="ECO:0000313" key="2">
    <source>
        <dbReference type="Proteomes" id="UP000321103"/>
    </source>
</evidence>
<dbReference type="InterPro" id="IPR023365">
    <property type="entry name" value="Sortase_dom-sf"/>
</dbReference>
<dbReference type="Gene3D" id="2.40.260.10">
    <property type="entry name" value="Sortase"/>
    <property type="match status" value="1"/>
</dbReference>
<protein>
    <recommendedName>
        <fullName evidence="3">Class F sortase</fullName>
    </recommendedName>
</protein>
<evidence type="ECO:0000313" key="1">
    <source>
        <dbReference type="EMBL" id="GEO97327.1"/>
    </source>
</evidence>
<dbReference type="EMBL" id="BJZS01000118">
    <property type="protein sequence ID" value="GEO97327.1"/>
    <property type="molecule type" value="Genomic_DNA"/>
</dbReference>
<dbReference type="Proteomes" id="UP000321103">
    <property type="component" value="Unassembled WGS sequence"/>
</dbReference>
<sequence length="137" mass="14702">MPAAGIDQPILPLAPSTAELANQSIVPPMTMDAYWLATYGTPGAGSTNTTYITGHSWEGADAPFDRLSTHLNPGDTITLSTQTGAIDYTVDTVTTHDKNTLKNSDIWRITPQRLVIISCYTNDPWGKNVVITASPTP</sequence>
<dbReference type="AlphaFoldDB" id="A0A512II36"/>